<accession>A0A0B0NPS2</accession>
<proteinExistence type="predicted"/>
<evidence type="ECO:0000313" key="2">
    <source>
        <dbReference type="Proteomes" id="UP000032142"/>
    </source>
</evidence>
<reference evidence="2" key="1">
    <citation type="submission" date="2014-09" db="EMBL/GenBank/DDBJ databases">
        <authorList>
            <person name="Mudge J."/>
            <person name="Ramaraj T."/>
            <person name="Lindquist I.E."/>
            <person name="Bharti A.K."/>
            <person name="Sundararajan A."/>
            <person name="Cameron C.T."/>
            <person name="Woodward J.E."/>
            <person name="May G.D."/>
            <person name="Brubaker C."/>
            <person name="Broadhvest J."/>
            <person name="Wilkins T.A."/>
        </authorList>
    </citation>
    <scope>NUCLEOTIDE SEQUENCE</scope>
    <source>
        <strain evidence="2">cv. AKA8401</strain>
    </source>
</reference>
<dbReference type="Proteomes" id="UP000032142">
    <property type="component" value="Unassembled WGS sequence"/>
</dbReference>
<evidence type="ECO:0000313" key="1">
    <source>
        <dbReference type="EMBL" id="KHG16563.1"/>
    </source>
</evidence>
<dbReference type="AlphaFoldDB" id="A0A0B0NPS2"/>
<keyword evidence="2" id="KW-1185">Reference proteome</keyword>
<organism evidence="1 2">
    <name type="scientific">Gossypium arboreum</name>
    <name type="common">Tree cotton</name>
    <name type="synonym">Gossypium nanking</name>
    <dbReference type="NCBI Taxonomy" id="29729"/>
    <lineage>
        <taxon>Eukaryota</taxon>
        <taxon>Viridiplantae</taxon>
        <taxon>Streptophyta</taxon>
        <taxon>Embryophyta</taxon>
        <taxon>Tracheophyta</taxon>
        <taxon>Spermatophyta</taxon>
        <taxon>Magnoliopsida</taxon>
        <taxon>eudicotyledons</taxon>
        <taxon>Gunneridae</taxon>
        <taxon>Pentapetalae</taxon>
        <taxon>rosids</taxon>
        <taxon>malvids</taxon>
        <taxon>Malvales</taxon>
        <taxon>Malvaceae</taxon>
        <taxon>Malvoideae</taxon>
        <taxon>Gossypium</taxon>
    </lineage>
</organism>
<name>A0A0B0NPS2_GOSAR</name>
<dbReference type="EMBL" id="KN406433">
    <property type="protein sequence ID" value="KHG16563.1"/>
    <property type="molecule type" value="Genomic_DNA"/>
</dbReference>
<protein>
    <submittedName>
        <fullName evidence="1">Uncharacterized protein</fullName>
    </submittedName>
</protein>
<sequence length="58" mass="6435">MREALKEGLEWPADTKNPFLSGTSLVSSFHVVCDGNGILIVSVVCFMDWKMACNIFLL</sequence>
<gene>
    <name evidence="1" type="ORF">F383_00041</name>
</gene>